<sequence length="337" mass="38155">MSLLRQDVTTHDWVIFAPERVRRPHDWKKSEHDSEAPGASQEGCPFCPGNESRTGPEIYAVRGGSARDTPGWSVRVVANNFPALRIEEDHRRSEQRLLFRAMGGCGAHEVIIESPDHERSLADQPVDQVERLLQTLRFRYIDLLEDHRFQAIVIFRNHGELAGTSLRHPHCQLIATPVVPQLLRIKHQVATEFFDQTGDCLYCRLLLEELREPDRVVVENAEFAAIVPFASRLPFEVWILPKHHQASFAGVDPQHLGPLAEILQSVLLRLHRGLDNPAYNLTFNTAPRGDENKAYFLWHVQILPRLTTSAGFELGSGMSINTVLPEVAAKFLRNVAI</sequence>
<dbReference type="EMBL" id="CP036271">
    <property type="protein sequence ID" value="QDT52764.1"/>
    <property type="molecule type" value="Genomic_DNA"/>
</dbReference>
<dbReference type="Gene3D" id="3.30.428.10">
    <property type="entry name" value="HIT-like"/>
    <property type="match status" value="2"/>
</dbReference>
<evidence type="ECO:0000256" key="2">
    <source>
        <dbReference type="ARBA" id="ARBA00022679"/>
    </source>
</evidence>
<dbReference type="RefSeq" id="WP_197453826.1">
    <property type="nucleotide sequence ID" value="NZ_CP036271.1"/>
</dbReference>
<keyword evidence="2 13" id="KW-0808">Transferase</keyword>
<dbReference type="KEGG" id="ccos:Pan44_07760"/>
<dbReference type="PANTHER" id="PTHR42763">
    <property type="entry name" value="ADP-GLUCOSE PHOSPHORYLASE"/>
    <property type="match status" value="1"/>
</dbReference>
<evidence type="ECO:0000259" key="12">
    <source>
        <dbReference type="Pfam" id="PF02744"/>
    </source>
</evidence>
<dbReference type="PANTHER" id="PTHR42763:SF2">
    <property type="entry name" value="ADP-GLUCOSE PHOSPHORYLASE"/>
    <property type="match status" value="1"/>
</dbReference>
<evidence type="ECO:0000256" key="9">
    <source>
        <dbReference type="PIRSR" id="PIRSR000808-3"/>
    </source>
</evidence>
<dbReference type="Pfam" id="PF01087">
    <property type="entry name" value="GalP_UDP_transf"/>
    <property type="match status" value="1"/>
</dbReference>
<evidence type="ECO:0000256" key="4">
    <source>
        <dbReference type="ARBA" id="ARBA00022723"/>
    </source>
</evidence>
<dbReference type="UniPathway" id="UPA00214"/>
<feature type="region of interest" description="Disordered" evidence="10">
    <location>
        <begin position="24"/>
        <end position="50"/>
    </location>
</feature>
<feature type="binding site" evidence="9">
    <location>
        <position position="168"/>
    </location>
    <ligand>
        <name>Zn(2+)</name>
        <dbReference type="ChEBI" id="CHEBI:29105"/>
    </ligand>
</feature>
<dbReference type="AlphaFoldDB" id="A0A517S9G2"/>
<comment type="similarity">
    <text evidence="1">Belongs to the galactose-1-phosphate uridylyltransferase type 1 family.</text>
</comment>
<accession>A0A517S9G2</accession>
<dbReference type="GO" id="GO:0006012">
    <property type="term" value="P:galactose metabolic process"/>
    <property type="evidence" value="ECO:0007669"/>
    <property type="project" value="UniProtKB-UniRule"/>
</dbReference>
<evidence type="ECO:0000256" key="5">
    <source>
        <dbReference type="ARBA" id="ARBA00022833"/>
    </source>
</evidence>
<dbReference type="FunCoup" id="A0A517S9G2">
    <property type="interactions" value="378"/>
</dbReference>
<dbReference type="InterPro" id="IPR005850">
    <property type="entry name" value="GalP_Utransf_C"/>
</dbReference>
<name>A0A517S9G2_9PLAN</name>
<evidence type="ECO:0000256" key="8">
    <source>
        <dbReference type="PIRSR" id="PIRSR000808-1"/>
    </source>
</evidence>
<proteinExistence type="inferred from homology"/>
<feature type="domain" description="Galactose-1-phosphate uridyl transferase C-terminal" evidence="12">
    <location>
        <begin position="191"/>
        <end position="311"/>
    </location>
</feature>
<dbReference type="InterPro" id="IPR005849">
    <property type="entry name" value="GalP_Utransf_N"/>
</dbReference>
<dbReference type="GO" id="GO:0008108">
    <property type="term" value="F:UDP-glucose:hexose-1-phosphate uridylyltransferase activity"/>
    <property type="evidence" value="ECO:0007669"/>
    <property type="project" value="UniProtKB-UniRule"/>
</dbReference>
<feature type="active site" description="Tele-UMP-histidine intermediate" evidence="8">
    <location>
        <position position="170"/>
    </location>
</feature>
<dbReference type="Proteomes" id="UP000315700">
    <property type="component" value="Chromosome"/>
</dbReference>
<reference evidence="13 14" key="1">
    <citation type="submission" date="2019-02" db="EMBL/GenBank/DDBJ databases">
        <title>Deep-cultivation of Planctomycetes and their phenomic and genomic characterization uncovers novel biology.</title>
        <authorList>
            <person name="Wiegand S."/>
            <person name="Jogler M."/>
            <person name="Boedeker C."/>
            <person name="Pinto D."/>
            <person name="Vollmers J."/>
            <person name="Rivas-Marin E."/>
            <person name="Kohn T."/>
            <person name="Peeters S.H."/>
            <person name="Heuer A."/>
            <person name="Rast P."/>
            <person name="Oberbeckmann S."/>
            <person name="Bunk B."/>
            <person name="Jeske O."/>
            <person name="Meyerdierks A."/>
            <person name="Storesund J.E."/>
            <person name="Kallscheuer N."/>
            <person name="Luecker S."/>
            <person name="Lage O.M."/>
            <person name="Pohl T."/>
            <person name="Merkel B.J."/>
            <person name="Hornburger P."/>
            <person name="Mueller R.-W."/>
            <person name="Bruemmer F."/>
            <person name="Labrenz M."/>
            <person name="Spormann A.M."/>
            <person name="Op den Camp H."/>
            <person name="Overmann J."/>
            <person name="Amann R."/>
            <person name="Jetten M.S.M."/>
            <person name="Mascher T."/>
            <person name="Medema M.H."/>
            <person name="Devos D.P."/>
            <person name="Kaster A.-K."/>
            <person name="Ovreas L."/>
            <person name="Rohde M."/>
            <person name="Galperin M.Y."/>
            <person name="Jogler C."/>
        </authorList>
    </citation>
    <scope>NUCLEOTIDE SEQUENCE [LARGE SCALE GENOMIC DNA]</scope>
    <source>
        <strain evidence="13 14">Pan44</strain>
    </source>
</reference>
<evidence type="ECO:0000256" key="7">
    <source>
        <dbReference type="NCBIfam" id="TIGR00209"/>
    </source>
</evidence>
<evidence type="ECO:0000259" key="11">
    <source>
        <dbReference type="Pfam" id="PF01087"/>
    </source>
</evidence>
<dbReference type="InterPro" id="IPR036265">
    <property type="entry name" value="HIT-like_sf"/>
</dbReference>
<dbReference type="GO" id="GO:0008270">
    <property type="term" value="F:zinc ion binding"/>
    <property type="evidence" value="ECO:0007669"/>
    <property type="project" value="InterPro"/>
</dbReference>
<evidence type="ECO:0000256" key="1">
    <source>
        <dbReference type="ARBA" id="ARBA00010951"/>
    </source>
</evidence>
<keyword evidence="4 9" id="KW-0479">Metal-binding</keyword>
<dbReference type="PIRSF" id="PIRSF000808">
    <property type="entry name" value="GalT"/>
    <property type="match status" value="1"/>
</dbReference>
<comment type="cofactor">
    <cofactor evidence="9">
        <name>Zn(2+)</name>
        <dbReference type="ChEBI" id="CHEBI:29105"/>
    </cofactor>
    <text evidence="9">Binds 1 zinc ion per subunit.</text>
</comment>
<evidence type="ECO:0000256" key="6">
    <source>
        <dbReference type="ARBA" id="ARBA00023277"/>
    </source>
</evidence>
<organism evidence="13 14">
    <name type="scientific">Caulifigura coniformis</name>
    <dbReference type="NCBI Taxonomy" id="2527983"/>
    <lineage>
        <taxon>Bacteria</taxon>
        <taxon>Pseudomonadati</taxon>
        <taxon>Planctomycetota</taxon>
        <taxon>Planctomycetia</taxon>
        <taxon>Planctomycetales</taxon>
        <taxon>Planctomycetaceae</taxon>
        <taxon>Caulifigura</taxon>
    </lineage>
</organism>
<evidence type="ECO:0000313" key="14">
    <source>
        <dbReference type="Proteomes" id="UP000315700"/>
    </source>
</evidence>
<dbReference type="SUPFAM" id="SSF54197">
    <property type="entry name" value="HIT-like"/>
    <property type="match status" value="2"/>
</dbReference>
<feature type="binding site" evidence="9">
    <location>
        <position position="44"/>
    </location>
    <ligand>
        <name>Zn(2+)</name>
        <dbReference type="ChEBI" id="CHEBI:29105"/>
    </ligand>
</feature>
<feature type="domain" description="Galactose-1-phosphate uridyl transferase N-terminal" evidence="11">
    <location>
        <begin position="6"/>
        <end position="180"/>
    </location>
</feature>
<dbReference type="InterPro" id="IPR053177">
    <property type="entry name" value="ADP-glucose_phosphorylase"/>
</dbReference>
<dbReference type="Pfam" id="PF02744">
    <property type="entry name" value="GalP_UDP_tr_C"/>
    <property type="match status" value="1"/>
</dbReference>
<protein>
    <recommendedName>
        <fullName evidence="7">Galactose-1-phosphate uridylyltransferase</fullName>
        <ecNumber evidence="7">2.7.7.12</ecNumber>
    </recommendedName>
</protein>
<evidence type="ECO:0000313" key="13">
    <source>
        <dbReference type="EMBL" id="QDT52764.1"/>
    </source>
</evidence>
<evidence type="ECO:0000256" key="10">
    <source>
        <dbReference type="SAM" id="MobiDB-lite"/>
    </source>
</evidence>
<dbReference type="InParanoid" id="A0A517S9G2"/>
<keyword evidence="14" id="KW-1185">Reference proteome</keyword>
<gene>
    <name evidence="13" type="primary">galT_1</name>
    <name evidence="13" type="ORF">Pan44_07760</name>
</gene>
<dbReference type="EC" id="2.7.7.12" evidence="7"/>
<dbReference type="NCBIfam" id="TIGR00209">
    <property type="entry name" value="galT_1"/>
    <property type="match status" value="1"/>
</dbReference>
<keyword evidence="5 9" id="KW-0862">Zinc</keyword>
<evidence type="ECO:0000256" key="3">
    <source>
        <dbReference type="ARBA" id="ARBA00022695"/>
    </source>
</evidence>
<feature type="binding site" evidence="9">
    <location>
        <position position="117"/>
    </location>
    <ligand>
        <name>Zn(2+)</name>
        <dbReference type="ChEBI" id="CHEBI:29105"/>
    </ligand>
</feature>
<keyword evidence="3 13" id="KW-0548">Nucleotidyltransferase</keyword>
<dbReference type="InterPro" id="IPR001937">
    <property type="entry name" value="GalP_UDPtransf1"/>
</dbReference>
<feature type="binding site" evidence="9">
    <location>
        <position position="47"/>
    </location>
    <ligand>
        <name>Zn(2+)</name>
        <dbReference type="ChEBI" id="CHEBI:29105"/>
    </ligand>
</feature>
<keyword evidence="6" id="KW-0119">Carbohydrate metabolism</keyword>